<reference evidence="1" key="2">
    <citation type="journal article" date="2021" name="PeerJ">
        <title>Extensive microbial diversity within the chicken gut microbiome revealed by metagenomics and culture.</title>
        <authorList>
            <person name="Gilroy R."/>
            <person name="Ravi A."/>
            <person name="Getino M."/>
            <person name="Pursley I."/>
            <person name="Horton D.L."/>
            <person name="Alikhan N.F."/>
            <person name="Baker D."/>
            <person name="Gharbi K."/>
            <person name="Hall N."/>
            <person name="Watson M."/>
            <person name="Adriaenssens E.M."/>
            <person name="Foster-Nyarko E."/>
            <person name="Jarju S."/>
            <person name="Secka A."/>
            <person name="Antonio M."/>
            <person name="Oren A."/>
            <person name="Chaudhuri R.R."/>
            <person name="La Ragione R."/>
            <person name="Hildebrand F."/>
            <person name="Pallen M.J."/>
        </authorList>
    </citation>
    <scope>NUCLEOTIDE SEQUENCE</scope>
    <source>
        <strain evidence="1">ChiW13-3771</strain>
    </source>
</reference>
<sequence length="381" mass="42886">MKSKVITILIGLMCCLCGCSMTMTPEERVALLYGGQNQEESIELEGVIHEPENNQATRLVVQMEAYDMEILGNVLLNLTPDQVQEKKYSDTTLYTYYDERMVNPMDSCGIRSNLSRLIFNSIPDVDCYTNAIGLAGRSFGDEFSFDEVSYNSSYSDIILKTVFPNEELNGVSISQTQTICEDILKKIGFEVSDIDGYVMDADSLNKIQMDQWNRYQFAIPSPGYARDEKGKLIGELPQWDKDDEAFLILCTVSYNGIPIEGIDAQSRIEMYYSEEKGVFFLESVIPHLTNIIQEESIPMLSGHEIVTMAIPILSNIGIDAQQITDVSVVYYYSAFNVDTQNNCMTLQPSWKVTYCKEINGKKLSDYILLDGTTGSLLTNET</sequence>
<accession>A0A9D1EGP8</accession>
<name>A0A9D1EGP8_9FIRM</name>
<dbReference type="EMBL" id="DVHN01000156">
    <property type="protein sequence ID" value="HIR89603.1"/>
    <property type="molecule type" value="Genomic_DNA"/>
</dbReference>
<comment type="caution">
    <text evidence="1">The sequence shown here is derived from an EMBL/GenBank/DDBJ whole genome shotgun (WGS) entry which is preliminary data.</text>
</comment>
<dbReference type="Proteomes" id="UP000824201">
    <property type="component" value="Unassembled WGS sequence"/>
</dbReference>
<protein>
    <submittedName>
        <fullName evidence="1">Uncharacterized protein</fullName>
    </submittedName>
</protein>
<gene>
    <name evidence="1" type="ORF">IAC96_11710</name>
</gene>
<evidence type="ECO:0000313" key="2">
    <source>
        <dbReference type="Proteomes" id="UP000824201"/>
    </source>
</evidence>
<proteinExistence type="predicted"/>
<dbReference type="AlphaFoldDB" id="A0A9D1EGP8"/>
<reference evidence="1" key="1">
    <citation type="submission" date="2020-10" db="EMBL/GenBank/DDBJ databases">
        <authorList>
            <person name="Gilroy R."/>
        </authorList>
    </citation>
    <scope>NUCLEOTIDE SEQUENCE</scope>
    <source>
        <strain evidence="1">ChiW13-3771</strain>
    </source>
</reference>
<evidence type="ECO:0000313" key="1">
    <source>
        <dbReference type="EMBL" id="HIR89603.1"/>
    </source>
</evidence>
<organism evidence="1 2">
    <name type="scientific">Candidatus Fimimorpha faecalis</name>
    <dbReference type="NCBI Taxonomy" id="2840824"/>
    <lineage>
        <taxon>Bacteria</taxon>
        <taxon>Bacillati</taxon>
        <taxon>Bacillota</taxon>
        <taxon>Clostridia</taxon>
        <taxon>Eubacteriales</taxon>
        <taxon>Candidatus Fimimorpha</taxon>
    </lineage>
</organism>